<dbReference type="Proteomes" id="UP000672934">
    <property type="component" value="Unassembled WGS sequence"/>
</dbReference>
<keyword evidence="3" id="KW-1185">Reference proteome</keyword>
<dbReference type="AlphaFoldDB" id="A0A916J1R8"/>
<name>A0A916J1R8_9BURK</name>
<evidence type="ECO:0000256" key="1">
    <source>
        <dbReference type="SAM" id="MobiDB-lite"/>
    </source>
</evidence>
<reference evidence="2" key="1">
    <citation type="submission" date="2021-03" db="EMBL/GenBank/DDBJ databases">
        <authorList>
            <person name="Peeters C."/>
        </authorList>
    </citation>
    <scope>NUCLEOTIDE SEQUENCE</scope>
    <source>
        <strain evidence="2">LMG 31506</strain>
    </source>
</reference>
<evidence type="ECO:0000313" key="2">
    <source>
        <dbReference type="EMBL" id="CAG2154892.1"/>
    </source>
</evidence>
<organism evidence="2 3">
    <name type="scientific">Cupriavidus yeoncheonensis</name>
    <dbReference type="NCBI Taxonomy" id="1462994"/>
    <lineage>
        <taxon>Bacteria</taxon>
        <taxon>Pseudomonadati</taxon>
        <taxon>Pseudomonadota</taxon>
        <taxon>Betaproteobacteria</taxon>
        <taxon>Burkholderiales</taxon>
        <taxon>Burkholderiaceae</taxon>
        <taxon>Cupriavidus</taxon>
    </lineage>
</organism>
<sequence length="144" mass="15776">MPQHTAPPMEGLMDLLHEVRQFSRDLQQSARRAAPACGPNTYRETLHSLVHRRMQDDDPHGRIVCYASAAELGVPVDLPAEQCRQAMSGGLGFGLRVLFWAAHRRMIATRSVRNWAGLALQPAHPATLNHPASATTRAAGPETP</sequence>
<protein>
    <submittedName>
        <fullName evidence="2">Uncharacterized protein</fullName>
    </submittedName>
</protein>
<dbReference type="EMBL" id="CAJPUY010000023">
    <property type="protein sequence ID" value="CAG2154892.1"/>
    <property type="molecule type" value="Genomic_DNA"/>
</dbReference>
<gene>
    <name evidence="2" type="ORF">LMG31506_05228</name>
</gene>
<comment type="caution">
    <text evidence="2">The sequence shown here is derived from an EMBL/GenBank/DDBJ whole genome shotgun (WGS) entry which is preliminary data.</text>
</comment>
<feature type="region of interest" description="Disordered" evidence="1">
    <location>
        <begin position="125"/>
        <end position="144"/>
    </location>
</feature>
<evidence type="ECO:0000313" key="3">
    <source>
        <dbReference type="Proteomes" id="UP000672934"/>
    </source>
</evidence>
<accession>A0A916J1R8</accession>
<proteinExistence type="predicted"/>